<dbReference type="EMBL" id="MU005581">
    <property type="protein sequence ID" value="KAF2684316.1"/>
    <property type="molecule type" value="Genomic_DNA"/>
</dbReference>
<dbReference type="Proteomes" id="UP000799291">
    <property type="component" value="Unassembled WGS sequence"/>
</dbReference>
<protein>
    <recommendedName>
        <fullName evidence="4">F-box domain-containing protein</fullName>
    </recommendedName>
</protein>
<dbReference type="OrthoDB" id="3801343at2759"/>
<evidence type="ECO:0008006" key="4">
    <source>
        <dbReference type="Google" id="ProtNLM"/>
    </source>
</evidence>
<feature type="region of interest" description="Disordered" evidence="1">
    <location>
        <begin position="1"/>
        <end position="37"/>
    </location>
</feature>
<accession>A0A6G1J1C2</accession>
<organism evidence="2 3">
    <name type="scientific">Lentithecium fluviatile CBS 122367</name>
    <dbReference type="NCBI Taxonomy" id="1168545"/>
    <lineage>
        <taxon>Eukaryota</taxon>
        <taxon>Fungi</taxon>
        <taxon>Dikarya</taxon>
        <taxon>Ascomycota</taxon>
        <taxon>Pezizomycotina</taxon>
        <taxon>Dothideomycetes</taxon>
        <taxon>Pleosporomycetidae</taxon>
        <taxon>Pleosporales</taxon>
        <taxon>Massarineae</taxon>
        <taxon>Lentitheciaceae</taxon>
        <taxon>Lentithecium</taxon>
    </lineage>
</organism>
<name>A0A6G1J1C2_9PLEO</name>
<gene>
    <name evidence="2" type="ORF">K458DRAFT_338323</name>
</gene>
<dbReference type="AlphaFoldDB" id="A0A6G1J1C2"/>
<sequence>MPRATKRKAVAAVATERANKRSRDSGDDSQTLAKRPRVEKKEPYAFRFLDLPGELRNRIYEIAFDISSRTWPVASFQKEQKGRSRRRARFRSKSSPFADRPIPFSGFVNSCTLIRSEFRAWWLGAHSIPLCALDRYLSAFYPRAPRTTQDRKRFDSFFDAAGTLRVYVRKADLGYRDLLRLVRHKVRFPRFTIGFDYLAGGELSKVTWLFEKLVNHTHPAWSQWIRSNSVSQILVLNIRKVRIVVKEKAAPLWMRPVGYKNLTNGYLTSLGLDGLDEMIDFAVDYS</sequence>
<evidence type="ECO:0000313" key="2">
    <source>
        <dbReference type="EMBL" id="KAF2684316.1"/>
    </source>
</evidence>
<evidence type="ECO:0000256" key="1">
    <source>
        <dbReference type="SAM" id="MobiDB-lite"/>
    </source>
</evidence>
<proteinExistence type="predicted"/>
<evidence type="ECO:0000313" key="3">
    <source>
        <dbReference type="Proteomes" id="UP000799291"/>
    </source>
</evidence>
<feature type="compositionally biased region" description="Basic and acidic residues" evidence="1">
    <location>
        <begin position="17"/>
        <end position="26"/>
    </location>
</feature>
<reference evidence="2" key="1">
    <citation type="journal article" date="2020" name="Stud. Mycol.">
        <title>101 Dothideomycetes genomes: a test case for predicting lifestyles and emergence of pathogens.</title>
        <authorList>
            <person name="Haridas S."/>
            <person name="Albert R."/>
            <person name="Binder M."/>
            <person name="Bloem J."/>
            <person name="Labutti K."/>
            <person name="Salamov A."/>
            <person name="Andreopoulos B."/>
            <person name="Baker S."/>
            <person name="Barry K."/>
            <person name="Bills G."/>
            <person name="Bluhm B."/>
            <person name="Cannon C."/>
            <person name="Castanera R."/>
            <person name="Culley D."/>
            <person name="Daum C."/>
            <person name="Ezra D."/>
            <person name="Gonzalez J."/>
            <person name="Henrissat B."/>
            <person name="Kuo A."/>
            <person name="Liang C."/>
            <person name="Lipzen A."/>
            <person name="Lutzoni F."/>
            <person name="Magnuson J."/>
            <person name="Mondo S."/>
            <person name="Nolan M."/>
            <person name="Ohm R."/>
            <person name="Pangilinan J."/>
            <person name="Park H.-J."/>
            <person name="Ramirez L."/>
            <person name="Alfaro M."/>
            <person name="Sun H."/>
            <person name="Tritt A."/>
            <person name="Yoshinaga Y."/>
            <person name="Zwiers L.-H."/>
            <person name="Turgeon B."/>
            <person name="Goodwin S."/>
            <person name="Spatafora J."/>
            <person name="Crous P."/>
            <person name="Grigoriev I."/>
        </authorList>
    </citation>
    <scope>NUCLEOTIDE SEQUENCE</scope>
    <source>
        <strain evidence="2">CBS 122367</strain>
    </source>
</reference>
<keyword evidence="3" id="KW-1185">Reference proteome</keyword>